<name>A0A1J8PVU4_9AGAM</name>
<proteinExistence type="predicted"/>
<reference evidence="2 3" key="1">
    <citation type="submission" date="2016-03" db="EMBL/GenBank/DDBJ databases">
        <title>Comparative genomics of the ectomycorrhizal sister species Rhizopogon vinicolor and Rhizopogon vesiculosus (Basidiomycota: Boletales) reveals a divergence of the mating type B locus.</title>
        <authorList>
            <person name="Mujic A.B."/>
            <person name="Kuo A."/>
            <person name="Tritt A."/>
            <person name="Lipzen A."/>
            <person name="Chen C."/>
            <person name="Johnson J."/>
            <person name="Sharma A."/>
            <person name="Barry K."/>
            <person name="Grigoriev I.V."/>
            <person name="Spatafora J.W."/>
        </authorList>
    </citation>
    <scope>NUCLEOTIDE SEQUENCE [LARGE SCALE GENOMIC DNA]</scope>
    <source>
        <strain evidence="2 3">AM-OR11-056</strain>
    </source>
</reference>
<gene>
    <name evidence="2" type="ORF">AZE42_06902</name>
</gene>
<organism evidence="2 3">
    <name type="scientific">Rhizopogon vesiculosus</name>
    <dbReference type="NCBI Taxonomy" id="180088"/>
    <lineage>
        <taxon>Eukaryota</taxon>
        <taxon>Fungi</taxon>
        <taxon>Dikarya</taxon>
        <taxon>Basidiomycota</taxon>
        <taxon>Agaricomycotina</taxon>
        <taxon>Agaricomycetes</taxon>
        <taxon>Agaricomycetidae</taxon>
        <taxon>Boletales</taxon>
        <taxon>Suillineae</taxon>
        <taxon>Rhizopogonaceae</taxon>
        <taxon>Rhizopogon</taxon>
    </lineage>
</organism>
<keyword evidence="3" id="KW-1185">Reference proteome</keyword>
<feature type="region of interest" description="Disordered" evidence="1">
    <location>
        <begin position="1"/>
        <end position="61"/>
    </location>
</feature>
<dbReference type="EMBL" id="LVVM01004581">
    <property type="protein sequence ID" value="OJA12591.1"/>
    <property type="molecule type" value="Genomic_DNA"/>
</dbReference>
<feature type="compositionally biased region" description="Polar residues" evidence="1">
    <location>
        <begin position="9"/>
        <end position="23"/>
    </location>
</feature>
<dbReference type="OrthoDB" id="2693531at2759"/>
<sequence>MCPAPTRQPLLTRSWRSSATTPPNHGAIQDSGIPPSLPPQDTTRSSSSSGPVKKSRKMQGNGMWNLCAREWLTRNKAGSAAEFKVYYDGLSAAERKSYDELAAEKR</sequence>
<evidence type="ECO:0000313" key="3">
    <source>
        <dbReference type="Proteomes" id="UP000183567"/>
    </source>
</evidence>
<protein>
    <submittedName>
        <fullName evidence="2">Uncharacterized protein</fullName>
    </submittedName>
</protein>
<dbReference type="AlphaFoldDB" id="A0A1J8PVU4"/>
<evidence type="ECO:0000256" key="1">
    <source>
        <dbReference type="SAM" id="MobiDB-lite"/>
    </source>
</evidence>
<dbReference type="Proteomes" id="UP000183567">
    <property type="component" value="Unassembled WGS sequence"/>
</dbReference>
<evidence type="ECO:0000313" key="2">
    <source>
        <dbReference type="EMBL" id="OJA12591.1"/>
    </source>
</evidence>
<accession>A0A1J8PVU4</accession>
<comment type="caution">
    <text evidence="2">The sequence shown here is derived from an EMBL/GenBank/DDBJ whole genome shotgun (WGS) entry which is preliminary data.</text>
</comment>